<evidence type="ECO:0000256" key="7">
    <source>
        <dbReference type="SAM" id="Phobius"/>
    </source>
</evidence>
<proteinExistence type="predicted"/>
<dbReference type="InParanoid" id="F7ES92"/>
<dbReference type="InterPro" id="IPR050846">
    <property type="entry name" value="TLCD"/>
</dbReference>
<dbReference type="AlphaFoldDB" id="F7ES92"/>
<accession>F7ES92</accession>
<dbReference type="Pfam" id="PF03798">
    <property type="entry name" value="TRAM_LAG1_CLN8"/>
    <property type="match status" value="1"/>
</dbReference>
<gene>
    <name evidence="9" type="primary">TLCD2</name>
</gene>
<evidence type="ECO:0000256" key="1">
    <source>
        <dbReference type="ARBA" id="ARBA00004141"/>
    </source>
</evidence>
<dbReference type="GO" id="GO:0097035">
    <property type="term" value="P:regulation of membrane lipid distribution"/>
    <property type="evidence" value="ECO:0000318"/>
    <property type="project" value="GO_Central"/>
</dbReference>
<dbReference type="PANTHER" id="PTHR13439:SF2">
    <property type="entry name" value="TLC DOMAIN-CONTAINING PROTEIN 2"/>
    <property type="match status" value="1"/>
</dbReference>
<name>F7ES92_MONDO</name>
<reference evidence="9" key="2">
    <citation type="submission" date="2025-08" db="UniProtKB">
        <authorList>
            <consortium name="Ensembl"/>
        </authorList>
    </citation>
    <scope>IDENTIFICATION</scope>
</reference>
<keyword evidence="4 5" id="KW-0472">Membrane</keyword>
<keyword evidence="3 7" id="KW-1133">Transmembrane helix</keyword>
<evidence type="ECO:0000256" key="2">
    <source>
        <dbReference type="ARBA" id="ARBA00022692"/>
    </source>
</evidence>
<reference evidence="9" key="3">
    <citation type="submission" date="2025-09" db="UniProtKB">
        <authorList>
            <consortium name="Ensembl"/>
        </authorList>
    </citation>
    <scope>IDENTIFICATION</scope>
</reference>
<evidence type="ECO:0000256" key="6">
    <source>
        <dbReference type="SAM" id="MobiDB-lite"/>
    </source>
</evidence>
<dbReference type="GO" id="GO:0007009">
    <property type="term" value="P:plasma membrane organization"/>
    <property type="evidence" value="ECO:0000318"/>
    <property type="project" value="GO_Central"/>
</dbReference>
<dbReference type="SMART" id="SM00724">
    <property type="entry name" value="TLC"/>
    <property type="match status" value="1"/>
</dbReference>
<keyword evidence="10" id="KW-1185">Reference proteome</keyword>
<organism evidence="9 10">
    <name type="scientific">Monodelphis domestica</name>
    <name type="common">Gray short-tailed opossum</name>
    <dbReference type="NCBI Taxonomy" id="13616"/>
    <lineage>
        <taxon>Eukaryota</taxon>
        <taxon>Metazoa</taxon>
        <taxon>Chordata</taxon>
        <taxon>Craniata</taxon>
        <taxon>Vertebrata</taxon>
        <taxon>Euteleostomi</taxon>
        <taxon>Mammalia</taxon>
        <taxon>Metatheria</taxon>
        <taxon>Didelphimorphia</taxon>
        <taxon>Didelphidae</taxon>
        <taxon>Monodelphis</taxon>
    </lineage>
</organism>
<feature type="region of interest" description="Disordered" evidence="6">
    <location>
        <begin position="241"/>
        <end position="266"/>
    </location>
</feature>
<dbReference type="OMA" id="AWKWRNV"/>
<feature type="transmembrane region" description="Helical" evidence="7">
    <location>
        <begin position="151"/>
        <end position="176"/>
    </location>
</feature>
<evidence type="ECO:0000259" key="8">
    <source>
        <dbReference type="PROSITE" id="PS50922"/>
    </source>
</evidence>
<feature type="transmembrane region" description="Helical" evidence="7">
    <location>
        <begin position="38"/>
        <end position="60"/>
    </location>
</feature>
<dbReference type="PANTHER" id="PTHR13439">
    <property type="entry name" value="CT120 PROTEIN"/>
    <property type="match status" value="1"/>
</dbReference>
<dbReference type="FunCoup" id="F7ES92">
    <property type="interactions" value="342"/>
</dbReference>
<feature type="transmembrane region" description="Helical" evidence="7">
    <location>
        <begin position="196"/>
        <end position="216"/>
    </location>
</feature>
<sequence length="266" mass="28878">MALAELAAAGASFAVFRGLHRGLELLPSPRLAAPQDRWTWRNICASFVHSLLSGAGAMLWMAHYSHLVSDFTHSCPPRTVALVSLSIGYFLADGVDLLWNQTFGQSWQMLCHHAMSVSCLATAVLPGHCVSVSVVPLLLEVNSACLHFRTLLLLSGQTSTAVFGLASWAALATLLVFRLLPLGWMSLLLFWQHQHFPLGLSALWGVGLFTITVMSVKLGIDLVVSDGLWAQTQLFISAKKKAKATGRGGGDATRRPYRDASPKRQD</sequence>
<feature type="domain" description="TLC" evidence="8">
    <location>
        <begin position="35"/>
        <end position="217"/>
    </location>
</feature>
<keyword evidence="2 5" id="KW-0812">Transmembrane</keyword>
<dbReference type="HOGENOM" id="CLU_056440_2_1_1"/>
<dbReference type="Proteomes" id="UP000002280">
    <property type="component" value="Chromosome 2"/>
</dbReference>
<comment type="subcellular location">
    <subcellularLocation>
        <location evidence="1">Membrane</location>
        <topology evidence="1">Multi-pass membrane protein</topology>
    </subcellularLocation>
</comment>
<dbReference type="Bgee" id="ENSMODG00000010488">
    <property type="expression patterns" value="Expressed in placenta and 16 other cell types or tissues"/>
</dbReference>
<evidence type="ECO:0000313" key="9">
    <source>
        <dbReference type="Ensembl" id="ENSMODP00000013141.3"/>
    </source>
</evidence>
<evidence type="ECO:0000256" key="5">
    <source>
        <dbReference type="PROSITE-ProRule" id="PRU00205"/>
    </source>
</evidence>
<reference evidence="9 10" key="1">
    <citation type="journal article" date="2007" name="Nature">
        <title>Genome of the marsupial Monodelphis domestica reveals innovation in non-coding sequences.</title>
        <authorList>
            <person name="Mikkelsen T.S."/>
            <person name="Wakefield M.J."/>
            <person name="Aken B."/>
            <person name="Amemiya C.T."/>
            <person name="Chang J.L."/>
            <person name="Duke S."/>
            <person name="Garber M."/>
            <person name="Gentles A.J."/>
            <person name="Goodstadt L."/>
            <person name="Heger A."/>
            <person name="Jurka J."/>
            <person name="Kamal M."/>
            <person name="Mauceli E."/>
            <person name="Searle S.M."/>
            <person name="Sharpe T."/>
            <person name="Baker M.L."/>
            <person name="Batzer M.A."/>
            <person name="Benos P.V."/>
            <person name="Belov K."/>
            <person name="Clamp M."/>
            <person name="Cook A."/>
            <person name="Cuff J."/>
            <person name="Das R."/>
            <person name="Davidow L."/>
            <person name="Deakin J.E."/>
            <person name="Fazzari M.J."/>
            <person name="Glass J.L."/>
            <person name="Grabherr M."/>
            <person name="Greally J.M."/>
            <person name="Gu W."/>
            <person name="Hore T.A."/>
            <person name="Huttley G.A."/>
            <person name="Kleber M."/>
            <person name="Jirtle R.L."/>
            <person name="Koina E."/>
            <person name="Lee J.T."/>
            <person name="Mahony S."/>
            <person name="Marra M.A."/>
            <person name="Miller R.D."/>
            <person name="Nicholls R.D."/>
            <person name="Oda M."/>
            <person name="Papenfuss A.T."/>
            <person name="Parra Z.E."/>
            <person name="Pollock D.D."/>
            <person name="Ray D.A."/>
            <person name="Schein J.E."/>
            <person name="Speed T.P."/>
            <person name="Thompson K."/>
            <person name="VandeBerg J.L."/>
            <person name="Wade C.M."/>
            <person name="Walker J.A."/>
            <person name="Waters P.D."/>
            <person name="Webber C."/>
            <person name="Weidman J.R."/>
            <person name="Xie X."/>
            <person name="Zody M.C."/>
            <person name="Baldwin J."/>
            <person name="Abdouelleil A."/>
            <person name="Abdulkadir J."/>
            <person name="Abebe A."/>
            <person name="Abera B."/>
            <person name="Abreu J."/>
            <person name="Acer S.C."/>
            <person name="Aftuck L."/>
            <person name="Alexander A."/>
            <person name="An P."/>
            <person name="Anderson E."/>
            <person name="Anderson S."/>
            <person name="Arachi H."/>
            <person name="Azer M."/>
            <person name="Bachantsang P."/>
            <person name="Barry A."/>
            <person name="Bayul T."/>
            <person name="Berlin A."/>
            <person name="Bessette D."/>
            <person name="Bloom T."/>
            <person name="Bloom T."/>
            <person name="Boguslavskiy L."/>
            <person name="Bonnet C."/>
            <person name="Boukhgalter B."/>
            <person name="Bourzgui I."/>
            <person name="Brown A."/>
            <person name="Cahill P."/>
            <person name="Channer S."/>
            <person name="Cheshatsang Y."/>
            <person name="Chuda L."/>
            <person name="Citroen M."/>
            <person name="Collymore A."/>
            <person name="Cooke P."/>
            <person name="Costello M."/>
            <person name="D'Aco K."/>
            <person name="Daza R."/>
            <person name="De Haan G."/>
            <person name="DeGray S."/>
            <person name="DeMaso C."/>
            <person name="Dhargay N."/>
            <person name="Dooley K."/>
            <person name="Dooley E."/>
            <person name="Doricent M."/>
            <person name="Dorje P."/>
            <person name="Dorjee K."/>
            <person name="Dupes A."/>
            <person name="Elong R."/>
            <person name="Falk J."/>
            <person name="Farina A."/>
            <person name="Faro S."/>
            <person name="Ferguson D."/>
            <person name="Fisher S."/>
            <person name="Foley C.D."/>
            <person name="Franke A."/>
            <person name="Friedrich D."/>
            <person name="Gadbois L."/>
            <person name="Gearin G."/>
            <person name="Gearin C.R."/>
            <person name="Giannoukos G."/>
            <person name="Goode T."/>
            <person name="Graham J."/>
            <person name="Grandbois E."/>
            <person name="Grewal S."/>
            <person name="Gyaltsen K."/>
            <person name="Hafez N."/>
            <person name="Hagos B."/>
            <person name="Hall J."/>
            <person name="Henson C."/>
            <person name="Hollinger A."/>
            <person name="Honan T."/>
            <person name="Huard M.D."/>
            <person name="Hughes L."/>
            <person name="Hurhula B."/>
            <person name="Husby M.E."/>
            <person name="Kamat A."/>
            <person name="Kanga B."/>
            <person name="Kashin S."/>
            <person name="Khazanovich D."/>
            <person name="Kisner P."/>
            <person name="Lance K."/>
            <person name="Lara M."/>
            <person name="Lee W."/>
            <person name="Lennon N."/>
            <person name="Letendre F."/>
            <person name="LeVine R."/>
            <person name="Lipovsky A."/>
            <person name="Liu X."/>
            <person name="Liu J."/>
            <person name="Liu S."/>
            <person name="Lokyitsang T."/>
            <person name="Lokyitsang Y."/>
            <person name="Lubonja R."/>
            <person name="Lui A."/>
            <person name="MacDonald P."/>
            <person name="Magnisalis V."/>
            <person name="Maru K."/>
            <person name="Matthews C."/>
            <person name="McCusker W."/>
            <person name="McDonough S."/>
            <person name="Mehta T."/>
            <person name="Meldrim J."/>
            <person name="Meneus L."/>
            <person name="Mihai O."/>
            <person name="Mihalev A."/>
            <person name="Mihova T."/>
            <person name="Mittelman R."/>
            <person name="Mlenga V."/>
            <person name="Montmayeur A."/>
            <person name="Mulrain L."/>
            <person name="Navidi A."/>
            <person name="Naylor J."/>
            <person name="Negash T."/>
            <person name="Nguyen T."/>
            <person name="Nguyen N."/>
            <person name="Nicol R."/>
            <person name="Norbu C."/>
            <person name="Norbu N."/>
            <person name="Novod N."/>
            <person name="O'Neill B."/>
            <person name="Osman S."/>
            <person name="Markiewicz E."/>
            <person name="Oyono O.L."/>
            <person name="Patti C."/>
            <person name="Phunkhang P."/>
            <person name="Pierre F."/>
            <person name="Priest M."/>
            <person name="Raghuraman S."/>
            <person name="Rege F."/>
            <person name="Reyes R."/>
            <person name="Rise C."/>
            <person name="Rogov P."/>
            <person name="Ross K."/>
            <person name="Ryan E."/>
            <person name="Settipalli S."/>
            <person name="Shea T."/>
            <person name="Sherpa N."/>
            <person name="Shi L."/>
            <person name="Shih D."/>
            <person name="Sparrow T."/>
            <person name="Spaulding J."/>
            <person name="Stalker J."/>
            <person name="Stange-Thomann N."/>
            <person name="Stavropoulos S."/>
            <person name="Stone C."/>
            <person name="Strader C."/>
            <person name="Tesfaye S."/>
            <person name="Thomson T."/>
            <person name="Thoulutsang Y."/>
            <person name="Thoulutsang D."/>
            <person name="Topham K."/>
            <person name="Topping I."/>
            <person name="Tsamla T."/>
            <person name="Vassiliev H."/>
            <person name="Vo A."/>
            <person name="Wangchuk T."/>
            <person name="Wangdi T."/>
            <person name="Weiand M."/>
            <person name="Wilkinson J."/>
            <person name="Wilson A."/>
            <person name="Yadav S."/>
            <person name="Young G."/>
            <person name="Yu Q."/>
            <person name="Zembek L."/>
            <person name="Zhong D."/>
            <person name="Zimmer A."/>
            <person name="Zwirko Z."/>
            <person name="Jaffe D.B."/>
            <person name="Alvarez P."/>
            <person name="Brockman W."/>
            <person name="Butler J."/>
            <person name="Chin C."/>
            <person name="Gnerre S."/>
            <person name="MacCallum I."/>
            <person name="Graves J.A."/>
            <person name="Ponting C.P."/>
            <person name="Breen M."/>
            <person name="Samollow P.B."/>
            <person name="Lander E.S."/>
            <person name="Lindblad-Toh K."/>
        </authorList>
    </citation>
    <scope>NUCLEOTIDE SEQUENCE [LARGE SCALE GENOMIC DNA]</scope>
</reference>
<dbReference type="PROSITE" id="PS50922">
    <property type="entry name" value="TLC"/>
    <property type="match status" value="1"/>
</dbReference>
<dbReference type="InterPro" id="IPR006634">
    <property type="entry name" value="TLC-dom"/>
</dbReference>
<dbReference type="eggNOG" id="KOG4474">
    <property type="taxonomic scope" value="Eukaryota"/>
</dbReference>
<feature type="compositionally biased region" description="Basic and acidic residues" evidence="6">
    <location>
        <begin position="252"/>
        <end position="266"/>
    </location>
</feature>
<evidence type="ECO:0000256" key="4">
    <source>
        <dbReference type="ARBA" id="ARBA00023136"/>
    </source>
</evidence>
<evidence type="ECO:0000256" key="3">
    <source>
        <dbReference type="ARBA" id="ARBA00022989"/>
    </source>
</evidence>
<dbReference type="GO" id="GO:0005886">
    <property type="term" value="C:plasma membrane"/>
    <property type="evidence" value="ECO:0000318"/>
    <property type="project" value="GO_Central"/>
</dbReference>
<evidence type="ECO:0000313" key="10">
    <source>
        <dbReference type="Proteomes" id="UP000002280"/>
    </source>
</evidence>
<dbReference type="GO" id="GO:0071709">
    <property type="term" value="P:membrane assembly"/>
    <property type="evidence" value="ECO:0000318"/>
    <property type="project" value="GO_Central"/>
</dbReference>
<dbReference type="GeneTree" id="ENSGT01010000222313"/>
<dbReference type="GO" id="GO:0055091">
    <property type="term" value="P:phospholipid homeostasis"/>
    <property type="evidence" value="ECO:0000318"/>
    <property type="project" value="GO_Central"/>
</dbReference>
<protein>
    <submittedName>
        <fullName evidence="9">TLC domain containing 2</fullName>
    </submittedName>
</protein>
<dbReference type="Ensembl" id="ENSMODT00000013381.3">
    <property type="protein sequence ID" value="ENSMODP00000013141.3"/>
    <property type="gene ID" value="ENSMODG00000010488.3"/>
</dbReference>
<feature type="transmembrane region" description="Helical" evidence="7">
    <location>
        <begin position="114"/>
        <end position="139"/>
    </location>
</feature>